<dbReference type="SMART" id="SM01235">
    <property type="entry name" value="Haem_bd"/>
    <property type="match status" value="1"/>
</dbReference>
<dbReference type="Pfam" id="PF14376">
    <property type="entry name" value="Haem_bd"/>
    <property type="match status" value="1"/>
</dbReference>
<accession>A0A8J7PF52</accession>
<dbReference type="PANTHER" id="PTHR30600">
    <property type="entry name" value="CYTOCHROME C PEROXIDASE-RELATED"/>
    <property type="match status" value="1"/>
</dbReference>
<dbReference type="GO" id="GO:0020037">
    <property type="term" value="F:heme binding"/>
    <property type="evidence" value="ECO:0007669"/>
    <property type="project" value="InterPro"/>
</dbReference>
<dbReference type="InterPro" id="IPR036909">
    <property type="entry name" value="Cyt_c-like_dom_sf"/>
</dbReference>
<dbReference type="Pfam" id="PF03150">
    <property type="entry name" value="CCP_MauG"/>
    <property type="match status" value="1"/>
</dbReference>
<dbReference type="AlphaFoldDB" id="A0A8J7PF52"/>
<reference evidence="8" key="1">
    <citation type="submission" date="2021-02" db="EMBL/GenBank/DDBJ databases">
        <title>Genome-Resolved Metagenomics of a Microbial Community Performing Photosynthetic Biological Nutrient Removal.</title>
        <authorList>
            <person name="Mcdaniel E.A."/>
        </authorList>
    </citation>
    <scope>NUCLEOTIDE SEQUENCE</scope>
    <source>
        <strain evidence="8">UWPOB_OBS1</strain>
    </source>
</reference>
<dbReference type="InterPro" id="IPR025992">
    <property type="entry name" value="Haem-bd"/>
</dbReference>
<dbReference type="GO" id="GO:0009055">
    <property type="term" value="F:electron transfer activity"/>
    <property type="evidence" value="ECO:0007669"/>
    <property type="project" value="InterPro"/>
</dbReference>
<evidence type="ECO:0000256" key="6">
    <source>
        <dbReference type="PROSITE-ProRule" id="PRU00433"/>
    </source>
</evidence>
<dbReference type="Gene3D" id="1.10.760.10">
    <property type="entry name" value="Cytochrome c-like domain"/>
    <property type="match status" value="2"/>
</dbReference>
<protein>
    <submittedName>
        <fullName evidence="8">Heme-binding domain-containing protein</fullName>
    </submittedName>
</protein>
<feature type="domain" description="Cytochrome c" evidence="7">
    <location>
        <begin position="169"/>
        <end position="300"/>
    </location>
</feature>
<dbReference type="Proteomes" id="UP000664277">
    <property type="component" value="Unassembled WGS sequence"/>
</dbReference>
<evidence type="ECO:0000256" key="3">
    <source>
        <dbReference type="ARBA" id="ARBA00022723"/>
    </source>
</evidence>
<dbReference type="InterPro" id="IPR051395">
    <property type="entry name" value="Cytochrome_c_Peroxidase/MauG"/>
</dbReference>
<dbReference type="PROSITE" id="PS51007">
    <property type="entry name" value="CYTC"/>
    <property type="match status" value="2"/>
</dbReference>
<evidence type="ECO:0000256" key="2">
    <source>
        <dbReference type="ARBA" id="ARBA00022617"/>
    </source>
</evidence>
<evidence type="ECO:0000313" key="8">
    <source>
        <dbReference type="EMBL" id="MBN8662336.1"/>
    </source>
</evidence>
<dbReference type="GO" id="GO:0030313">
    <property type="term" value="C:cell envelope"/>
    <property type="evidence" value="ECO:0007669"/>
    <property type="project" value="UniProtKB-SubCell"/>
</dbReference>
<dbReference type="PANTHER" id="PTHR30600:SF7">
    <property type="entry name" value="CYTOCHROME C PEROXIDASE-RELATED"/>
    <property type="match status" value="1"/>
</dbReference>
<keyword evidence="5 6" id="KW-0408">Iron</keyword>
<dbReference type="GO" id="GO:0004130">
    <property type="term" value="F:cytochrome-c peroxidase activity"/>
    <property type="evidence" value="ECO:0007669"/>
    <property type="project" value="TreeGrafter"/>
</dbReference>
<evidence type="ECO:0000259" key="7">
    <source>
        <dbReference type="PROSITE" id="PS51007"/>
    </source>
</evidence>
<keyword evidence="2 6" id="KW-0349">Heme</keyword>
<dbReference type="GO" id="GO:0046872">
    <property type="term" value="F:metal ion binding"/>
    <property type="evidence" value="ECO:0007669"/>
    <property type="project" value="UniProtKB-KW"/>
</dbReference>
<evidence type="ECO:0000313" key="9">
    <source>
        <dbReference type="Proteomes" id="UP000664277"/>
    </source>
</evidence>
<dbReference type="InterPro" id="IPR004852">
    <property type="entry name" value="Di-haem_cyt_c_peroxidsae"/>
</dbReference>
<gene>
    <name evidence="8" type="ORF">J0M35_18345</name>
</gene>
<organism evidence="8 9">
    <name type="scientific">Candidatus Obscuribacter phosphatis</name>
    <dbReference type="NCBI Taxonomy" id="1906157"/>
    <lineage>
        <taxon>Bacteria</taxon>
        <taxon>Bacillati</taxon>
        <taxon>Candidatus Melainabacteria</taxon>
        <taxon>Candidatus Obscuribacterales</taxon>
        <taxon>Candidatus Obscuribacteraceae</taxon>
        <taxon>Candidatus Obscuribacter</taxon>
    </lineage>
</organism>
<evidence type="ECO:0000256" key="1">
    <source>
        <dbReference type="ARBA" id="ARBA00004196"/>
    </source>
</evidence>
<name>A0A8J7PF52_9BACT</name>
<comment type="subcellular location">
    <subcellularLocation>
        <location evidence="1">Cell envelope</location>
    </subcellularLocation>
</comment>
<evidence type="ECO:0000256" key="5">
    <source>
        <dbReference type="ARBA" id="ARBA00023004"/>
    </source>
</evidence>
<dbReference type="EMBL" id="JAFLCK010000036">
    <property type="protein sequence ID" value="MBN8662336.1"/>
    <property type="molecule type" value="Genomic_DNA"/>
</dbReference>
<keyword evidence="4" id="KW-0560">Oxidoreductase</keyword>
<comment type="caution">
    <text evidence="8">The sequence shown here is derived from an EMBL/GenBank/DDBJ whole genome shotgun (WGS) entry which is preliminary data.</text>
</comment>
<dbReference type="SUPFAM" id="SSF46626">
    <property type="entry name" value="Cytochrome c"/>
    <property type="match status" value="2"/>
</dbReference>
<dbReference type="InterPro" id="IPR009056">
    <property type="entry name" value="Cyt_c-like_dom"/>
</dbReference>
<feature type="domain" description="Cytochrome c" evidence="7">
    <location>
        <begin position="318"/>
        <end position="442"/>
    </location>
</feature>
<sequence length="447" mass="49536">MALLKRLAFISIPLLLLLAVALPLSNFLLQRKRVETGISDLQFQSFSRVLQNSCVDCHSTNLTAYPLYYQLPIARSVIDRDIEIAKAALCLNRDQLSGAEPIAMSDLMAIARTVNDGSMPPANYRTLHWSVGSGIGPHDKLAILNYVKSKSVEFQVKPISVEGSIENPQKLKLGENLYVDKRLSSKATISCASCHMLEKGGADGLAFPLAEVAKNSRFNTPSVFNSRHNFRQYWDGRAKDLKELLASHLENSALQSSDAVISKLGSDPVYIELASQAYPDQPFDKEVVVDALAAYVGSLNTPSCNFDRYLKGEKVLSAKAIAGWRLFQEKGCVSCHSGVNLGGMSFEKIGLKSDYFDYRFEKHQIPETFADAGRFNVTKVPSDRGKFKVPSLRNVALTAPYFHDGSVKDLDEAVNVMSEYQLGEKLSDKETEELVEFLKSLSGNYRR</sequence>
<keyword evidence="3 6" id="KW-0479">Metal-binding</keyword>
<proteinExistence type="predicted"/>
<evidence type="ECO:0000256" key="4">
    <source>
        <dbReference type="ARBA" id="ARBA00023002"/>
    </source>
</evidence>